<dbReference type="GO" id="GO:0016491">
    <property type="term" value="F:oxidoreductase activity"/>
    <property type="evidence" value="ECO:0007669"/>
    <property type="project" value="UniProtKB-KW"/>
</dbReference>
<dbReference type="Proteomes" id="UP000799779">
    <property type="component" value="Unassembled WGS sequence"/>
</dbReference>
<dbReference type="EMBL" id="ML977594">
    <property type="protein sequence ID" value="KAF1999562.1"/>
    <property type="molecule type" value="Genomic_DNA"/>
</dbReference>
<dbReference type="GO" id="GO:0044550">
    <property type="term" value="P:secondary metabolite biosynthetic process"/>
    <property type="evidence" value="ECO:0007669"/>
    <property type="project" value="TreeGrafter"/>
</dbReference>
<dbReference type="PANTHER" id="PTHR46720:SF3">
    <property type="entry name" value="FAD-BINDING DOMAIN-CONTAINING PROTEIN-RELATED"/>
    <property type="match status" value="1"/>
</dbReference>
<keyword evidence="1" id="KW-0285">Flavoprotein</keyword>
<accession>A0A6A5WD22</accession>
<keyword evidence="6" id="KW-1185">Reference proteome</keyword>
<name>A0A6A5WD22_9PLEO</name>
<evidence type="ECO:0000259" key="4">
    <source>
        <dbReference type="Pfam" id="PF01494"/>
    </source>
</evidence>
<dbReference type="AlphaFoldDB" id="A0A6A5WD22"/>
<sequence length="428" mass="45757">MSSAEPIKVAIIGGGLAGATLANAILKHDHLDVNIFESASEFSERGAAVSLAANAQAALAEIGGEVADVVERAGGVVMSSSRLCMGSGPDAMSIVFDLGAEMRGKVVHRAALLAELLKPIEDKKKHTNRKVISINDSAKGQVEINFEDGTVFHADAVVGADGVRGYVRCHVLGKDHPAVPAKVAGFWDARSLIPMQKAKALLGEEYFEIDRQYGWIGEGGFIMHDVLDGGDTVQCVVCGIVGEGDEWAEGEWSKPLDRAALEKALEEWTDTPLKKGIVEAMLQNPDLKAFAETHHAIDAPTYANGRTCIIGDAAHSMTPWQGSGAGQAIEDAMILQTLLEKIKSPDQVAMAFQTYSEVRKPRTQRIIHSSCGTGVILCGRGADVGLDAAKIKEVLPGRWAFIHRQNQGEHKEEALEVLAKLLIAHPLP</sequence>
<dbReference type="InterPro" id="IPR051104">
    <property type="entry name" value="FAD_monoxygenase"/>
</dbReference>
<proteinExistence type="predicted"/>
<dbReference type="SUPFAM" id="SSF51905">
    <property type="entry name" value="FAD/NAD(P)-binding domain"/>
    <property type="match status" value="1"/>
</dbReference>
<dbReference type="OrthoDB" id="16820at2759"/>
<evidence type="ECO:0000256" key="1">
    <source>
        <dbReference type="ARBA" id="ARBA00022630"/>
    </source>
</evidence>
<dbReference type="InterPro" id="IPR002938">
    <property type="entry name" value="FAD-bd"/>
</dbReference>
<dbReference type="PRINTS" id="PR00420">
    <property type="entry name" value="RNGMNOXGNASE"/>
</dbReference>
<dbReference type="Gene3D" id="3.50.50.60">
    <property type="entry name" value="FAD/NAD(P)-binding domain"/>
    <property type="match status" value="1"/>
</dbReference>
<protein>
    <submittedName>
        <fullName evidence="5">FAD/NAD(P)-binding domain-containing protein</fullName>
    </submittedName>
</protein>
<reference evidence="5" key="1">
    <citation type="journal article" date="2020" name="Stud. Mycol.">
        <title>101 Dothideomycetes genomes: a test case for predicting lifestyles and emergence of pathogens.</title>
        <authorList>
            <person name="Haridas S."/>
            <person name="Albert R."/>
            <person name="Binder M."/>
            <person name="Bloem J."/>
            <person name="Labutti K."/>
            <person name="Salamov A."/>
            <person name="Andreopoulos B."/>
            <person name="Baker S."/>
            <person name="Barry K."/>
            <person name="Bills G."/>
            <person name="Bluhm B."/>
            <person name="Cannon C."/>
            <person name="Castanera R."/>
            <person name="Culley D."/>
            <person name="Daum C."/>
            <person name="Ezra D."/>
            <person name="Gonzalez J."/>
            <person name="Henrissat B."/>
            <person name="Kuo A."/>
            <person name="Liang C."/>
            <person name="Lipzen A."/>
            <person name="Lutzoni F."/>
            <person name="Magnuson J."/>
            <person name="Mondo S."/>
            <person name="Nolan M."/>
            <person name="Ohm R."/>
            <person name="Pangilinan J."/>
            <person name="Park H.-J."/>
            <person name="Ramirez L."/>
            <person name="Alfaro M."/>
            <person name="Sun H."/>
            <person name="Tritt A."/>
            <person name="Yoshinaga Y."/>
            <person name="Zwiers L.-H."/>
            <person name="Turgeon B."/>
            <person name="Goodwin S."/>
            <person name="Spatafora J."/>
            <person name="Crous P."/>
            <person name="Grigoriev I."/>
        </authorList>
    </citation>
    <scope>NUCLEOTIDE SEQUENCE</scope>
    <source>
        <strain evidence="5">CBS 123094</strain>
    </source>
</reference>
<gene>
    <name evidence="5" type="ORF">P154DRAFT_214510</name>
</gene>
<dbReference type="GO" id="GO:0071949">
    <property type="term" value="F:FAD binding"/>
    <property type="evidence" value="ECO:0007669"/>
    <property type="project" value="InterPro"/>
</dbReference>
<evidence type="ECO:0000313" key="5">
    <source>
        <dbReference type="EMBL" id="KAF1999562.1"/>
    </source>
</evidence>
<evidence type="ECO:0000313" key="6">
    <source>
        <dbReference type="Proteomes" id="UP000799779"/>
    </source>
</evidence>
<dbReference type="Pfam" id="PF01494">
    <property type="entry name" value="FAD_binding_3"/>
    <property type="match status" value="1"/>
</dbReference>
<keyword evidence="3" id="KW-0560">Oxidoreductase</keyword>
<evidence type="ECO:0000256" key="3">
    <source>
        <dbReference type="ARBA" id="ARBA00023002"/>
    </source>
</evidence>
<organism evidence="5 6">
    <name type="scientific">Amniculicola lignicola CBS 123094</name>
    <dbReference type="NCBI Taxonomy" id="1392246"/>
    <lineage>
        <taxon>Eukaryota</taxon>
        <taxon>Fungi</taxon>
        <taxon>Dikarya</taxon>
        <taxon>Ascomycota</taxon>
        <taxon>Pezizomycotina</taxon>
        <taxon>Dothideomycetes</taxon>
        <taxon>Pleosporomycetidae</taxon>
        <taxon>Pleosporales</taxon>
        <taxon>Amniculicolaceae</taxon>
        <taxon>Amniculicola</taxon>
    </lineage>
</organism>
<feature type="domain" description="FAD-binding" evidence="4">
    <location>
        <begin position="293"/>
        <end position="368"/>
    </location>
</feature>
<evidence type="ECO:0000256" key="2">
    <source>
        <dbReference type="ARBA" id="ARBA00022827"/>
    </source>
</evidence>
<dbReference type="InterPro" id="IPR036188">
    <property type="entry name" value="FAD/NAD-bd_sf"/>
</dbReference>
<keyword evidence="2" id="KW-0274">FAD</keyword>
<dbReference type="PANTHER" id="PTHR46720">
    <property type="entry name" value="HYDROXYLASE, PUTATIVE (AFU_ORTHOLOGUE AFUA_3G01460)-RELATED"/>
    <property type="match status" value="1"/>
</dbReference>